<evidence type="ECO:0000313" key="6">
    <source>
        <dbReference type="Proteomes" id="UP000008367"/>
    </source>
</evidence>
<evidence type="ECO:0000256" key="3">
    <source>
        <dbReference type="ARBA" id="ARBA00023237"/>
    </source>
</evidence>
<evidence type="ECO:0000256" key="1">
    <source>
        <dbReference type="ARBA" id="ARBA00004442"/>
    </source>
</evidence>
<feature type="domain" description="TonB-dependent receptor-like beta-barrel" evidence="4">
    <location>
        <begin position="2"/>
        <end position="75"/>
    </location>
</feature>
<gene>
    <name evidence="5" type="primary">iutA</name>
    <name evidence="5" type="ORF">VCHENC02_5530</name>
</gene>
<evidence type="ECO:0000259" key="4">
    <source>
        <dbReference type="Pfam" id="PF00593"/>
    </source>
</evidence>
<evidence type="ECO:0000256" key="2">
    <source>
        <dbReference type="ARBA" id="ARBA00023136"/>
    </source>
</evidence>
<dbReference type="GO" id="GO:0009279">
    <property type="term" value="C:cell outer membrane"/>
    <property type="evidence" value="ECO:0007669"/>
    <property type="project" value="UniProtKB-SubCell"/>
</dbReference>
<proteinExistence type="predicted"/>
<dbReference type="SUPFAM" id="SSF56935">
    <property type="entry name" value="Porins"/>
    <property type="match status" value="1"/>
</dbReference>
<dbReference type="Pfam" id="PF00593">
    <property type="entry name" value="TonB_dep_Rec_b-barrel"/>
    <property type="match status" value="1"/>
</dbReference>
<keyword evidence="5" id="KW-0675">Receptor</keyword>
<comment type="caution">
    <text evidence="5">The sequence shown here is derived from an EMBL/GenBank/DDBJ whole genome shotgun (WGS) entry which is preliminary data.</text>
</comment>
<dbReference type="Proteomes" id="UP000008367">
    <property type="component" value="Unassembled WGS sequence"/>
</dbReference>
<dbReference type="Gene3D" id="2.40.170.20">
    <property type="entry name" value="TonB-dependent receptor, beta-barrel domain"/>
    <property type="match status" value="1"/>
</dbReference>
<organism evidence="5 6">
    <name type="scientific">Vibrio harveyi</name>
    <name type="common">Beneckea harveyi</name>
    <dbReference type="NCBI Taxonomy" id="669"/>
    <lineage>
        <taxon>Bacteria</taxon>
        <taxon>Pseudomonadati</taxon>
        <taxon>Pseudomonadota</taxon>
        <taxon>Gammaproteobacteria</taxon>
        <taxon>Vibrionales</taxon>
        <taxon>Vibrionaceae</taxon>
        <taxon>Vibrio</taxon>
    </lineage>
</organism>
<dbReference type="InterPro" id="IPR036942">
    <property type="entry name" value="Beta-barrel_TonB_sf"/>
</dbReference>
<evidence type="ECO:0000313" key="5">
    <source>
        <dbReference type="EMBL" id="EKM28587.1"/>
    </source>
</evidence>
<reference evidence="5 6" key="1">
    <citation type="submission" date="2012-10" db="EMBL/GenBank/DDBJ databases">
        <title>Genome sequence of Vibrio Cholerae HENC-02.</title>
        <authorList>
            <person name="Eppinger M."/>
            <person name="Hasan N.A."/>
            <person name="Sengamalay N."/>
            <person name="Hine E."/>
            <person name="Su Q."/>
            <person name="Daugherty S.C."/>
            <person name="Young S."/>
            <person name="Sadzewicz L."/>
            <person name="Tallon L."/>
            <person name="Cebula T.A."/>
            <person name="Ravel J."/>
            <person name="Colwell R.R."/>
        </authorList>
    </citation>
    <scope>NUCLEOTIDE SEQUENCE [LARGE SCALE GENOMIC DNA]</scope>
    <source>
        <strain evidence="5 6">HENC-02</strain>
    </source>
</reference>
<name>A0A454CQA3_VIBHA</name>
<dbReference type="InterPro" id="IPR000531">
    <property type="entry name" value="Beta-barrel_TonB"/>
</dbReference>
<keyword evidence="2" id="KW-0472">Membrane</keyword>
<protein>
    <submittedName>
        <fullName evidence="5">Ferric aerobactin receptor precursur IutA domain protein</fullName>
    </submittedName>
</protein>
<accession>A0A454CQA3</accession>
<dbReference type="EMBL" id="AJSR01002466">
    <property type="protein sequence ID" value="EKM28587.1"/>
    <property type="molecule type" value="Genomic_DNA"/>
</dbReference>
<keyword evidence="3" id="KW-0998">Cell outer membrane</keyword>
<sequence>MSSYALFIQGDYQITSDWSVQAGYRHQYMDNKVDDFVAYSVQKKIAAGAGTSADSVPGGSTDYSVNLFNLGTIYRL</sequence>
<feature type="non-terminal residue" evidence="5">
    <location>
        <position position="76"/>
    </location>
</feature>
<dbReference type="AlphaFoldDB" id="A0A454CQA3"/>
<comment type="subcellular location">
    <subcellularLocation>
        <location evidence="1">Cell outer membrane</location>
    </subcellularLocation>
</comment>